<dbReference type="EMBL" id="LS483452">
    <property type="protein sequence ID" value="SQH74986.1"/>
    <property type="molecule type" value="Genomic_DNA"/>
</dbReference>
<evidence type="ECO:0000259" key="1">
    <source>
        <dbReference type="PROSITE" id="PS50965"/>
    </source>
</evidence>
<protein>
    <recommendedName>
        <fullName evidence="1">NERD domain-containing protein</fullName>
    </recommendedName>
</protein>
<organism evidence="2 3">
    <name type="scientific">Shewanella benthica</name>
    <dbReference type="NCBI Taxonomy" id="43661"/>
    <lineage>
        <taxon>Bacteria</taxon>
        <taxon>Pseudomonadati</taxon>
        <taxon>Pseudomonadota</taxon>
        <taxon>Gammaproteobacteria</taxon>
        <taxon>Alteromonadales</taxon>
        <taxon>Shewanellaceae</taxon>
        <taxon>Shewanella</taxon>
    </lineage>
</organism>
<dbReference type="Pfam" id="PF08378">
    <property type="entry name" value="NERD"/>
    <property type="match status" value="1"/>
</dbReference>
<name>A0A330LXI3_9GAMM</name>
<dbReference type="PROSITE" id="PS50965">
    <property type="entry name" value="NERD"/>
    <property type="match status" value="1"/>
</dbReference>
<dbReference type="KEGG" id="sbk:SHEWBE_1017"/>
<proteinExistence type="predicted"/>
<dbReference type="AlphaFoldDB" id="A0A330LXI3"/>
<evidence type="ECO:0000313" key="2">
    <source>
        <dbReference type="EMBL" id="SQH74986.1"/>
    </source>
</evidence>
<dbReference type="RefSeq" id="WP_231926413.1">
    <property type="nucleotide sequence ID" value="NZ_LS483452.1"/>
</dbReference>
<reference evidence="3" key="1">
    <citation type="submission" date="2018-06" db="EMBL/GenBank/DDBJ databases">
        <authorList>
            <person name="Cea G.-C."/>
            <person name="William W."/>
        </authorList>
    </citation>
    <scope>NUCLEOTIDE SEQUENCE [LARGE SCALE GENOMIC DNA]</scope>
    <source>
        <strain evidence="3">DB21MT-2</strain>
    </source>
</reference>
<dbReference type="Proteomes" id="UP000250123">
    <property type="component" value="Chromosome SHEWBE"/>
</dbReference>
<accession>A0A330LXI3</accession>
<feature type="domain" description="NERD" evidence="1">
    <location>
        <begin position="1"/>
        <end position="31"/>
    </location>
</feature>
<evidence type="ECO:0000313" key="3">
    <source>
        <dbReference type="Proteomes" id="UP000250123"/>
    </source>
</evidence>
<sequence>MIIYPYGLVLIESKSIKGHVKVNKQGEWTRT</sequence>
<gene>
    <name evidence="2" type="ORF">SHEWBE_1017</name>
</gene>
<dbReference type="InterPro" id="IPR011528">
    <property type="entry name" value="NERD"/>
</dbReference>